<proteinExistence type="predicted"/>
<sequence length="31" mass="3249">MKRASHENSALSSTAYGIAPTPESAKPVMSE</sequence>
<feature type="region of interest" description="Disordered" evidence="1">
    <location>
        <begin position="1"/>
        <end position="31"/>
    </location>
</feature>
<evidence type="ECO:0000313" key="3">
    <source>
        <dbReference type="Proteomes" id="UP000238823"/>
    </source>
</evidence>
<accession>A0A2S9YII1</accession>
<evidence type="ECO:0000313" key="2">
    <source>
        <dbReference type="EMBL" id="PRQ04880.1"/>
    </source>
</evidence>
<dbReference type="Proteomes" id="UP000238823">
    <property type="component" value="Unassembled WGS sequence"/>
</dbReference>
<dbReference type="EMBL" id="PVNL01000101">
    <property type="protein sequence ID" value="PRQ04880.1"/>
    <property type="molecule type" value="Genomic_DNA"/>
</dbReference>
<dbReference type="AlphaFoldDB" id="A0A2S9YII1"/>
<name>A0A2S9YII1_9BACT</name>
<protein>
    <submittedName>
        <fullName evidence="2">Uncharacterized protein</fullName>
    </submittedName>
</protein>
<comment type="caution">
    <text evidence="2">The sequence shown here is derived from an EMBL/GenBank/DDBJ whole genome shotgun (WGS) entry which is preliminary data.</text>
</comment>
<organism evidence="2 3">
    <name type="scientific">Enhygromyxa salina</name>
    <dbReference type="NCBI Taxonomy" id="215803"/>
    <lineage>
        <taxon>Bacteria</taxon>
        <taxon>Pseudomonadati</taxon>
        <taxon>Myxococcota</taxon>
        <taxon>Polyangia</taxon>
        <taxon>Nannocystales</taxon>
        <taxon>Nannocystaceae</taxon>
        <taxon>Enhygromyxa</taxon>
    </lineage>
</organism>
<evidence type="ECO:0000256" key="1">
    <source>
        <dbReference type="SAM" id="MobiDB-lite"/>
    </source>
</evidence>
<reference evidence="2 3" key="1">
    <citation type="submission" date="2018-03" db="EMBL/GenBank/DDBJ databases">
        <title>Draft Genome Sequences of the Obligatory Marine Myxobacteria Enhygromyxa salina SWB007.</title>
        <authorList>
            <person name="Poehlein A."/>
            <person name="Moghaddam J.A."/>
            <person name="Harms H."/>
            <person name="Alanjari M."/>
            <person name="Koenig G.M."/>
            <person name="Daniel R."/>
            <person name="Schaeberle T.F."/>
        </authorList>
    </citation>
    <scope>NUCLEOTIDE SEQUENCE [LARGE SCALE GENOMIC DNA]</scope>
    <source>
        <strain evidence="2 3">SWB007</strain>
    </source>
</reference>
<gene>
    <name evidence="2" type="ORF">ENSA7_50530</name>
</gene>